<evidence type="ECO:0000313" key="2">
    <source>
        <dbReference type="Proteomes" id="UP001172680"/>
    </source>
</evidence>
<sequence length="665" mass="72834">MASVSSLDQDMRQLRLARYTPQAASEVRTWIESTLHESLPPGDLLNALRDGVALCKLANLLLPPPGIKFKKSPMPFIQMENISHFLQACERPPLGLPAHDRFLTVDLYESKDPAQVLQCLGAFSRIANAVNPSRFPTTIGPKRPGAASPAVSATSVTNGGLSTSDYTRPRGPSSTSATSSISTTSTPFPSLSRPSPAARALSPTLTGDSVSTTATSTDARSPRPRKLLYGYMGGASQGNQGVSFGARRQITSAGPAVPSLAEKERRRREQEAEAERLRVQAEEAERQRRIEREAEEERERIEEERRWEQETRRLREEEKARVEQQKREWEEQERRWRDEEEARVRADKEAQQRVEAETKRQRAADDARLRGHYPPDPNARPRTSAAPAATETSLPPAPPSASACATSNASSKKQKNASGSTSSSVRNASANPPPETYPLPLIQPPTTHPTPRAPSPQESAASWVVGGDERELLRQQWQTHNDFTAPIPPRPLPDPDVVPPPPPKDPTPAPLSPRPLPAPPSAPTTSTPAMRPTPLKPTPPPPAPPSRTATAPLNFNPHPHLPPLHPSNPRASPFGAARPQPMASATPPQKPERFKSLLEREMERERERQREWEEAQMRGLGQQGGRGVRMVVGVLAVGGRGCWGRGRDRKGARGVVVEAYHLATK</sequence>
<comment type="caution">
    <text evidence="1">The sequence shown here is derived from an EMBL/GenBank/DDBJ whole genome shotgun (WGS) entry which is preliminary data.</text>
</comment>
<reference evidence="1" key="1">
    <citation type="submission" date="2022-10" db="EMBL/GenBank/DDBJ databases">
        <title>Culturing micro-colonial fungi from biological soil crusts in the Mojave desert and describing Neophaeococcomyces mojavensis, and introducing the new genera and species Taxawa tesnikishii.</title>
        <authorList>
            <person name="Kurbessoian T."/>
            <person name="Stajich J.E."/>
        </authorList>
    </citation>
    <scope>NUCLEOTIDE SEQUENCE</scope>
    <source>
        <strain evidence="1">JES_115</strain>
    </source>
</reference>
<dbReference type="EMBL" id="JAPDRP010000016">
    <property type="protein sequence ID" value="KAJ9641047.1"/>
    <property type="molecule type" value="Genomic_DNA"/>
</dbReference>
<proteinExistence type="predicted"/>
<accession>A0ACC2Z065</accession>
<keyword evidence="2" id="KW-1185">Reference proteome</keyword>
<dbReference type="Proteomes" id="UP001172680">
    <property type="component" value="Unassembled WGS sequence"/>
</dbReference>
<name>A0ACC2Z065_9PEZI</name>
<protein>
    <submittedName>
        <fullName evidence="1">Calponin</fullName>
    </submittedName>
</protein>
<evidence type="ECO:0000313" key="1">
    <source>
        <dbReference type="EMBL" id="KAJ9641047.1"/>
    </source>
</evidence>
<organism evidence="1 2">
    <name type="scientific">Coniosporium tulheliwenetii</name>
    <dbReference type="NCBI Taxonomy" id="3383036"/>
    <lineage>
        <taxon>Eukaryota</taxon>
        <taxon>Fungi</taxon>
        <taxon>Dikarya</taxon>
        <taxon>Ascomycota</taxon>
        <taxon>Pezizomycotina</taxon>
        <taxon>Dothideomycetes</taxon>
        <taxon>Dothideomycetes incertae sedis</taxon>
        <taxon>Coniosporium</taxon>
    </lineage>
</organism>
<gene>
    <name evidence="1" type="primary">SCP1</name>
    <name evidence="1" type="ORF">H2199_005715</name>
</gene>